<dbReference type="PANTHER" id="PTHR38340:SF1">
    <property type="entry name" value="S-LAYER PROTEIN"/>
    <property type="match status" value="1"/>
</dbReference>
<dbReference type="KEGG" id="dfs:HGD76_17490"/>
<dbReference type="RefSeq" id="WP_168696534.1">
    <property type="nucleotide sequence ID" value="NZ_CP051206.1"/>
</dbReference>
<reference evidence="3 4" key="1">
    <citation type="submission" date="2020-04" db="EMBL/GenBank/DDBJ databases">
        <title>Genome-Wide Identification of 5-Methylcytosine Sites in Bacterial Genomes By High-Throughput Sequencing of MspJI Restriction Fragments.</title>
        <authorList>
            <person name="Wu V."/>
        </authorList>
    </citation>
    <scope>NUCLEOTIDE SEQUENCE [LARGE SCALE GENOMIC DNA]</scope>
    <source>
        <strain evidence="3 4">CCAP 1403/13f</strain>
    </source>
</reference>
<dbReference type="PROSITE" id="PS00330">
    <property type="entry name" value="HEMOLYSIN_CALCIUM"/>
    <property type="match status" value="2"/>
</dbReference>
<dbReference type="InterPro" id="IPR018511">
    <property type="entry name" value="Hemolysin-typ_Ca-bd_CS"/>
</dbReference>
<dbReference type="SUPFAM" id="SSF51120">
    <property type="entry name" value="beta-Roll"/>
    <property type="match status" value="4"/>
</dbReference>
<evidence type="ECO:0000256" key="2">
    <source>
        <dbReference type="ARBA" id="ARBA00022525"/>
    </source>
</evidence>
<protein>
    <submittedName>
        <fullName evidence="3">Calcium-binding protein</fullName>
    </submittedName>
</protein>
<sequence>MNTVLNSALKLTYNQLSTFAGLDNFWNLFDTAFGTQYNRSGAEILRLQWLSGDFSQLPQIEILDSNILGGANGAYASSENKIYLSANFVVTSTAETLVGTLLEEIGHFVDAHINLSDSAGDEGAIFAALVQGNSLDTQTLQALKAEDDHATITVNGQNIQVEQQNFTGTNGNDTITGTSGDDTISPLRGQDQVDGGAGNDVLIVDYSSNTYTGTSPQAGISSNVYNNGNGGFDGYYSAYYNTSYNSDQVSFSNIERFQITGTGANDTIVTGDGNDTINGGAGNDVITGGAGINVIDGGAGIDTITDANFSSATTALSIDDSNTAKNFTLPDGTTITNIERFTGLITGSGNDVINFSQRINKSLNTGNGDDTINAGLGQNQVNGGAGNDVLVVDYSSNTYTGTSPQAGISSSVNNNGNGGFNGYYFAYYDTNWNTDQVNFSNIERFQITGTSANDNIVTGDGNDTINGGAGNDVITGGAGINVIDGGAGIDTITDANFSSATTALSIDDSNTAKNFTLPDGTTITNIERFTGLITGSGNDVINFSQRINKSLNTGNGDDTINAGLGQNQVNGGAGNDVLVVDYSSNTYTGTSPQAGISSSVNNNGNGGFNGYYFAYYDTNWNTDQVNFSNIEQYRTVPNYRNKC</sequence>
<proteinExistence type="predicted"/>
<evidence type="ECO:0000256" key="1">
    <source>
        <dbReference type="ARBA" id="ARBA00004613"/>
    </source>
</evidence>
<dbReference type="InterPro" id="IPR001343">
    <property type="entry name" value="Hemolysn_Ca-bd"/>
</dbReference>
<dbReference type="InterPro" id="IPR050557">
    <property type="entry name" value="RTX_toxin/Mannuronan_C5-epim"/>
</dbReference>
<evidence type="ECO:0000313" key="4">
    <source>
        <dbReference type="Proteomes" id="UP000502433"/>
    </source>
</evidence>
<organism evidence="3 4">
    <name type="scientific">Dolichospermum flos-aquae CCAP 1403/13F</name>
    <dbReference type="NCBI Taxonomy" id="315271"/>
    <lineage>
        <taxon>Bacteria</taxon>
        <taxon>Bacillati</taxon>
        <taxon>Cyanobacteriota</taxon>
        <taxon>Cyanophyceae</taxon>
        <taxon>Nostocales</taxon>
        <taxon>Aphanizomenonaceae</taxon>
        <taxon>Dolichospermum</taxon>
    </lineage>
</organism>
<dbReference type="InterPro" id="IPR011049">
    <property type="entry name" value="Serralysin-like_metalloprot_C"/>
</dbReference>
<accession>A0A6H2C417</accession>
<dbReference type="AlphaFoldDB" id="A0A6H2C417"/>
<dbReference type="GO" id="GO:0005509">
    <property type="term" value="F:calcium ion binding"/>
    <property type="evidence" value="ECO:0007669"/>
    <property type="project" value="InterPro"/>
</dbReference>
<evidence type="ECO:0000313" key="3">
    <source>
        <dbReference type="EMBL" id="QJB45699.1"/>
    </source>
</evidence>
<dbReference type="EMBL" id="CP051206">
    <property type="protein sequence ID" value="QJB45699.1"/>
    <property type="molecule type" value="Genomic_DNA"/>
</dbReference>
<dbReference type="Gene3D" id="2.150.10.10">
    <property type="entry name" value="Serralysin-like metalloprotease, C-terminal"/>
    <property type="match status" value="3"/>
</dbReference>
<reference evidence="3 4" key="2">
    <citation type="submission" date="2020-04" db="EMBL/GenBank/DDBJ databases">
        <authorList>
            <person name="Fomenkov A."/>
            <person name="Anton B.P."/>
            <person name="Roberts R.J."/>
        </authorList>
    </citation>
    <scope>NUCLEOTIDE SEQUENCE [LARGE SCALE GENOMIC DNA]</scope>
    <source>
        <strain evidence="3 4">CCAP 1403/13f</strain>
    </source>
</reference>
<gene>
    <name evidence="3" type="ORF">HGD76_17490</name>
</gene>
<dbReference type="Proteomes" id="UP000502433">
    <property type="component" value="Chromosome"/>
</dbReference>
<dbReference type="GO" id="GO:0005576">
    <property type="term" value="C:extracellular region"/>
    <property type="evidence" value="ECO:0007669"/>
    <property type="project" value="UniProtKB-SubCell"/>
</dbReference>
<comment type="subcellular location">
    <subcellularLocation>
        <location evidence="1">Secreted</location>
    </subcellularLocation>
</comment>
<name>A0A6H2C417_DOLFA</name>
<keyword evidence="2" id="KW-0964">Secreted</keyword>
<dbReference type="Pfam" id="PF00353">
    <property type="entry name" value="HemolysinCabind"/>
    <property type="match status" value="5"/>
</dbReference>
<dbReference type="PANTHER" id="PTHR38340">
    <property type="entry name" value="S-LAYER PROTEIN"/>
    <property type="match status" value="1"/>
</dbReference>
<dbReference type="PRINTS" id="PR00313">
    <property type="entry name" value="CABNDNGRPT"/>
</dbReference>